<proteinExistence type="predicted"/>
<evidence type="ECO:0000313" key="2">
    <source>
        <dbReference type="Proteomes" id="UP000050525"/>
    </source>
</evidence>
<sequence length="105" mass="11888">MDRGQQAQPKAITDEEACAELPALTFPDTWPYQAWVFIRHIGHTVQVNMKLIPTPNLSSPGFLIILGVTLHDDCHKNDFAETQKSCRVEMSNFSFLTRELADTLK</sequence>
<name>A0A151NXL7_ALLMI</name>
<dbReference type="AlphaFoldDB" id="A0A151NXL7"/>
<protein>
    <submittedName>
        <fullName evidence="1">Uncharacterized protein</fullName>
    </submittedName>
</protein>
<comment type="caution">
    <text evidence="1">The sequence shown here is derived from an EMBL/GenBank/DDBJ whole genome shotgun (WGS) entry which is preliminary data.</text>
</comment>
<organism evidence="1 2">
    <name type="scientific">Alligator mississippiensis</name>
    <name type="common">American alligator</name>
    <dbReference type="NCBI Taxonomy" id="8496"/>
    <lineage>
        <taxon>Eukaryota</taxon>
        <taxon>Metazoa</taxon>
        <taxon>Chordata</taxon>
        <taxon>Craniata</taxon>
        <taxon>Vertebrata</taxon>
        <taxon>Euteleostomi</taxon>
        <taxon>Archelosauria</taxon>
        <taxon>Archosauria</taxon>
        <taxon>Crocodylia</taxon>
        <taxon>Alligatoridae</taxon>
        <taxon>Alligatorinae</taxon>
        <taxon>Alligator</taxon>
    </lineage>
</organism>
<gene>
    <name evidence="1" type="ORF">Y1Q_0006295</name>
</gene>
<accession>A0A151NXL7</accession>
<dbReference type="EMBL" id="AKHW03001628">
    <property type="protein sequence ID" value="KYO41503.1"/>
    <property type="molecule type" value="Genomic_DNA"/>
</dbReference>
<reference evidence="1 2" key="1">
    <citation type="journal article" date="2012" name="Genome Biol.">
        <title>Sequencing three crocodilian genomes to illuminate the evolution of archosaurs and amniotes.</title>
        <authorList>
            <person name="St John J.A."/>
            <person name="Braun E.L."/>
            <person name="Isberg S.R."/>
            <person name="Miles L.G."/>
            <person name="Chong A.Y."/>
            <person name="Gongora J."/>
            <person name="Dalzell P."/>
            <person name="Moran C."/>
            <person name="Bed'hom B."/>
            <person name="Abzhanov A."/>
            <person name="Burgess S.C."/>
            <person name="Cooksey A.M."/>
            <person name="Castoe T.A."/>
            <person name="Crawford N.G."/>
            <person name="Densmore L.D."/>
            <person name="Drew J.C."/>
            <person name="Edwards S.V."/>
            <person name="Faircloth B.C."/>
            <person name="Fujita M.K."/>
            <person name="Greenwold M.J."/>
            <person name="Hoffmann F.G."/>
            <person name="Howard J.M."/>
            <person name="Iguchi T."/>
            <person name="Janes D.E."/>
            <person name="Khan S.Y."/>
            <person name="Kohno S."/>
            <person name="de Koning A.J."/>
            <person name="Lance S.L."/>
            <person name="McCarthy F.M."/>
            <person name="McCormack J.E."/>
            <person name="Merchant M.E."/>
            <person name="Peterson D.G."/>
            <person name="Pollock D.D."/>
            <person name="Pourmand N."/>
            <person name="Raney B.J."/>
            <person name="Roessler K.A."/>
            <person name="Sanford J.R."/>
            <person name="Sawyer R.H."/>
            <person name="Schmidt C.J."/>
            <person name="Triplett E.W."/>
            <person name="Tuberville T.D."/>
            <person name="Venegas-Anaya M."/>
            <person name="Howard J.T."/>
            <person name="Jarvis E.D."/>
            <person name="Guillette L.J.Jr."/>
            <person name="Glenn T.C."/>
            <person name="Green R.E."/>
            <person name="Ray D.A."/>
        </authorList>
    </citation>
    <scope>NUCLEOTIDE SEQUENCE [LARGE SCALE GENOMIC DNA]</scope>
    <source>
        <strain evidence="1">KSC_2009_1</strain>
    </source>
</reference>
<evidence type="ECO:0000313" key="1">
    <source>
        <dbReference type="EMBL" id="KYO41503.1"/>
    </source>
</evidence>
<keyword evidence="2" id="KW-1185">Reference proteome</keyword>
<dbReference type="Proteomes" id="UP000050525">
    <property type="component" value="Unassembled WGS sequence"/>
</dbReference>